<dbReference type="PANTHER" id="PTHR43877:SF1">
    <property type="entry name" value="ACETYLTRANSFERASE"/>
    <property type="match status" value="1"/>
</dbReference>
<dbReference type="InterPro" id="IPR000182">
    <property type="entry name" value="GNAT_dom"/>
</dbReference>
<dbReference type="EMBL" id="BONV01000007">
    <property type="protein sequence ID" value="GIG79137.1"/>
    <property type="molecule type" value="Genomic_DNA"/>
</dbReference>
<evidence type="ECO:0000313" key="4">
    <source>
        <dbReference type="EMBL" id="GIG79137.1"/>
    </source>
</evidence>
<comment type="caution">
    <text evidence="4">The sequence shown here is derived from an EMBL/GenBank/DDBJ whole genome shotgun (WGS) entry which is preliminary data.</text>
</comment>
<dbReference type="CDD" id="cd04301">
    <property type="entry name" value="NAT_SF"/>
    <property type="match status" value="1"/>
</dbReference>
<dbReference type="PANTHER" id="PTHR43877">
    <property type="entry name" value="AMINOALKYLPHOSPHONATE N-ACETYLTRANSFERASE-RELATED-RELATED"/>
    <property type="match status" value="1"/>
</dbReference>
<evidence type="ECO:0000256" key="1">
    <source>
        <dbReference type="ARBA" id="ARBA00022679"/>
    </source>
</evidence>
<proteinExistence type="predicted"/>
<evidence type="ECO:0000313" key="5">
    <source>
        <dbReference type="Proteomes" id="UP000630097"/>
    </source>
</evidence>
<keyword evidence="2" id="KW-0012">Acyltransferase</keyword>
<dbReference type="Gene3D" id="3.40.630.30">
    <property type="match status" value="1"/>
</dbReference>
<dbReference type="InterPro" id="IPR016181">
    <property type="entry name" value="Acyl_CoA_acyltransferase"/>
</dbReference>
<reference evidence="4 5" key="1">
    <citation type="submission" date="2021-01" db="EMBL/GenBank/DDBJ databases">
        <title>Whole genome shotgun sequence of Planotetraspora kaengkrachanensis NBRC 104272.</title>
        <authorList>
            <person name="Komaki H."/>
            <person name="Tamura T."/>
        </authorList>
    </citation>
    <scope>NUCLEOTIDE SEQUENCE [LARGE SCALE GENOMIC DNA]</scope>
    <source>
        <strain evidence="4 5">NBRC 104272</strain>
    </source>
</reference>
<dbReference type="Proteomes" id="UP000630097">
    <property type="component" value="Unassembled WGS sequence"/>
</dbReference>
<keyword evidence="1" id="KW-0808">Transferase</keyword>
<sequence>MQDDMRIEPVDFIVPGDRMSGLYAADRADPGPGPRMSFRHFQVVIEHGWSDERSEAWVARRSGEIAGGYALHYPQSDNTHLALIRVLAVHPDHRRNGVGGALLRHAIERARAEGRRVILGEAAADRPGAAFAAAFGFSPAATEARRVLDLRTADWSGFELMRGDAVRHARDYQLERWAGPVGEEQLGEMAELMSGMNDEPLGDLDIENQRWDPARVRAHDQSTVAAGLRAYTMVARHTGTGEPAGFTRIAVDAHEPEGWARQHETAVLRPHRGRRLGLILKLANLAWFHACEPSVERVVTWNSTSNSHMLGINEKLGYQVLDLWNEWQLRV</sequence>
<dbReference type="AlphaFoldDB" id="A0A8J3LUR9"/>
<evidence type="ECO:0000256" key="2">
    <source>
        <dbReference type="ARBA" id="ARBA00023315"/>
    </source>
</evidence>
<dbReference type="Pfam" id="PF00583">
    <property type="entry name" value="Acetyltransf_1"/>
    <property type="match status" value="1"/>
</dbReference>
<dbReference type="PROSITE" id="PS51186">
    <property type="entry name" value="GNAT"/>
    <property type="match status" value="1"/>
</dbReference>
<dbReference type="InterPro" id="IPR050832">
    <property type="entry name" value="Bact_Acetyltransf"/>
</dbReference>
<dbReference type="SUPFAM" id="SSF55729">
    <property type="entry name" value="Acyl-CoA N-acyltransferases (Nat)"/>
    <property type="match status" value="2"/>
</dbReference>
<gene>
    <name evidence="4" type="ORF">Pka01_22640</name>
</gene>
<protein>
    <submittedName>
        <fullName evidence="4">GNAT family N-acetyltransferase</fullName>
    </submittedName>
</protein>
<keyword evidence="5" id="KW-1185">Reference proteome</keyword>
<organism evidence="4 5">
    <name type="scientific">Planotetraspora kaengkrachanensis</name>
    <dbReference type="NCBI Taxonomy" id="575193"/>
    <lineage>
        <taxon>Bacteria</taxon>
        <taxon>Bacillati</taxon>
        <taxon>Actinomycetota</taxon>
        <taxon>Actinomycetes</taxon>
        <taxon>Streptosporangiales</taxon>
        <taxon>Streptosporangiaceae</taxon>
        <taxon>Planotetraspora</taxon>
    </lineage>
</organism>
<feature type="domain" description="N-acetyltransferase" evidence="3">
    <location>
        <begin position="5"/>
        <end position="161"/>
    </location>
</feature>
<dbReference type="GO" id="GO:0016747">
    <property type="term" value="F:acyltransferase activity, transferring groups other than amino-acyl groups"/>
    <property type="evidence" value="ECO:0007669"/>
    <property type="project" value="InterPro"/>
</dbReference>
<name>A0A8J3LUR9_9ACTN</name>
<evidence type="ECO:0000259" key="3">
    <source>
        <dbReference type="PROSITE" id="PS51186"/>
    </source>
</evidence>
<accession>A0A8J3LUR9</accession>